<name>B6G7L9_9ACTN</name>
<feature type="compositionally biased region" description="Gly residues" evidence="1">
    <location>
        <begin position="40"/>
        <end position="53"/>
    </location>
</feature>
<reference evidence="2 3" key="2">
    <citation type="submission" date="2008-10" db="EMBL/GenBank/DDBJ databases">
        <authorList>
            <person name="Fulton L."/>
            <person name="Clifton S."/>
            <person name="Fulton B."/>
            <person name="Xu J."/>
            <person name="Minx P."/>
            <person name="Pepin K.H."/>
            <person name="Johnson M."/>
            <person name="Thiruvilangam P."/>
            <person name="Bhonagiri V."/>
            <person name="Nash W.E."/>
            <person name="Mardis E.R."/>
            <person name="Wilson R.K."/>
        </authorList>
    </citation>
    <scope>NUCLEOTIDE SEQUENCE [LARGE SCALE GENOMIC DNA]</scope>
    <source>
        <strain evidence="2 3">DSM 13279</strain>
    </source>
</reference>
<keyword evidence="3" id="KW-1185">Reference proteome</keyword>
<evidence type="ECO:0000313" key="3">
    <source>
        <dbReference type="Proteomes" id="UP000003560"/>
    </source>
</evidence>
<dbReference type="AlphaFoldDB" id="B6G7L9"/>
<comment type="caution">
    <text evidence="2">The sequence shown here is derived from an EMBL/GenBank/DDBJ whole genome shotgun (WGS) entry which is preliminary data.</text>
</comment>
<protein>
    <submittedName>
        <fullName evidence="2">Uncharacterized protein</fullName>
    </submittedName>
</protein>
<accession>B6G7L9</accession>
<dbReference type="HOGENOM" id="CLU_1419305_0_0_11"/>
<organism evidence="2 3">
    <name type="scientific">Collinsella stercoris DSM 13279</name>
    <dbReference type="NCBI Taxonomy" id="445975"/>
    <lineage>
        <taxon>Bacteria</taxon>
        <taxon>Bacillati</taxon>
        <taxon>Actinomycetota</taxon>
        <taxon>Coriobacteriia</taxon>
        <taxon>Coriobacteriales</taxon>
        <taxon>Coriobacteriaceae</taxon>
        <taxon>Collinsella</taxon>
    </lineage>
</organism>
<sequence>MAIVAALACHALADGGGPPSSGDAADERSFDEGAESAAGDEGGAGGSDGVGDDGGTDKEGGTDDAGTDGTNGDNLQRIWGLLDGPGQESSARSFLEDLPQGEGERGDGDATTAIVYWTERGDLPVAAERVLDAYADVCGVILGASGYLDMYGNVWGALVRRGDAWCDVVLVSTEDGEQSVVRVARVLAGSV</sequence>
<evidence type="ECO:0000313" key="2">
    <source>
        <dbReference type="EMBL" id="EEA91716.1"/>
    </source>
</evidence>
<evidence type="ECO:0000256" key="1">
    <source>
        <dbReference type="SAM" id="MobiDB-lite"/>
    </source>
</evidence>
<dbReference type="Proteomes" id="UP000003560">
    <property type="component" value="Unassembled WGS sequence"/>
</dbReference>
<gene>
    <name evidence="2" type="ORF">COLSTE_00058</name>
</gene>
<dbReference type="STRING" id="445975.COLSTE_00058"/>
<feature type="region of interest" description="Disordered" evidence="1">
    <location>
        <begin position="12"/>
        <end position="92"/>
    </location>
</feature>
<proteinExistence type="predicted"/>
<reference evidence="2 3" key="1">
    <citation type="submission" date="2008-10" db="EMBL/GenBank/DDBJ databases">
        <title>Draft genome sequence of Collinsella stercoris (DSM 13279).</title>
        <authorList>
            <person name="Sudarsanam P."/>
            <person name="Ley R."/>
            <person name="Guruge J."/>
            <person name="Turnbaugh P.J."/>
            <person name="Mahowald M."/>
            <person name="Liep D."/>
            <person name="Gordon J."/>
        </authorList>
    </citation>
    <scope>NUCLEOTIDE SEQUENCE [LARGE SCALE GENOMIC DNA]</scope>
    <source>
        <strain evidence="2 3">DSM 13279</strain>
    </source>
</reference>
<dbReference type="EMBL" id="ABXJ01000006">
    <property type="protein sequence ID" value="EEA91716.1"/>
    <property type="molecule type" value="Genomic_DNA"/>
</dbReference>